<dbReference type="Proteomes" id="UP000264036">
    <property type="component" value="Unassembled WGS sequence"/>
</dbReference>
<dbReference type="Pfam" id="PF03466">
    <property type="entry name" value="LysR_substrate"/>
    <property type="match status" value="1"/>
</dbReference>
<dbReference type="Gene3D" id="3.40.190.290">
    <property type="match status" value="1"/>
</dbReference>
<organism evidence="6 7">
    <name type="scientific">Advenella kashmirensis</name>
    <dbReference type="NCBI Taxonomy" id="310575"/>
    <lineage>
        <taxon>Bacteria</taxon>
        <taxon>Pseudomonadati</taxon>
        <taxon>Pseudomonadota</taxon>
        <taxon>Betaproteobacteria</taxon>
        <taxon>Burkholderiales</taxon>
        <taxon>Alcaligenaceae</taxon>
    </lineage>
</organism>
<dbReference type="GO" id="GO:0003700">
    <property type="term" value="F:DNA-binding transcription factor activity"/>
    <property type="evidence" value="ECO:0007669"/>
    <property type="project" value="InterPro"/>
</dbReference>
<keyword evidence="2" id="KW-0805">Transcription regulation</keyword>
<evidence type="ECO:0000313" key="6">
    <source>
        <dbReference type="EMBL" id="HBP27876.1"/>
    </source>
</evidence>
<dbReference type="InterPro" id="IPR005119">
    <property type="entry name" value="LysR_subst-bd"/>
</dbReference>
<dbReference type="GO" id="GO:0003677">
    <property type="term" value="F:DNA binding"/>
    <property type="evidence" value="ECO:0007669"/>
    <property type="project" value="UniProtKB-KW"/>
</dbReference>
<evidence type="ECO:0000256" key="4">
    <source>
        <dbReference type="ARBA" id="ARBA00023163"/>
    </source>
</evidence>
<protein>
    <submittedName>
        <fullName evidence="6">LysR family transcriptional regulator</fullName>
    </submittedName>
</protein>
<accession>A0A356LA40</accession>
<dbReference type="PANTHER" id="PTHR30419:SF2">
    <property type="entry name" value="LYSR FAMILY TRANSCRIPTIONAL REGULATOR"/>
    <property type="match status" value="1"/>
</dbReference>
<dbReference type="InterPro" id="IPR036388">
    <property type="entry name" value="WH-like_DNA-bd_sf"/>
</dbReference>
<dbReference type="InterPro" id="IPR000847">
    <property type="entry name" value="LysR_HTH_N"/>
</dbReference>
<evidence type="ECO:0000256" key="1">
    <source>
        <dbReference type="ARBA" id="ARBA00009437"/>
    </source>
</evidence>
<dbReference type="InterPro" id="IPR036390">
    <property type="entry name" value="WH_DNA-bd_sf"/>
</dbReference>
<proteinExistence type="inferred from homology"/>
<evidence type="ECO:0000256" key="3">
    <source>
        <dbReference type="ARBA" id="ARBA00023125"/>
    </source>
</evidence>
<dbReference type="InterPro" id="IPR050950">
    <property type="entry name" value="HTH-type_LysR_regulators"/>
</dbReference>
<evidence type="ECO:0000256" key="2">
    <source>
        <dbReference type="ARBA" id="ARBA00023015"/>
    </source>
</evidence>
<name>A0A356LA40_9BURK</name>
<dbReference type="SUPFAM" id="SSF46785">
    <property type="entry name" value="Winged helix' DNA-binding domain"/>
    <property type="match status" value="1"/>
</dbReference>
<keyword evidence="3" id="KW-0238">DNA-binding</keyword>
<evidence type="ECO:0000259" key="5">
    <source>
        <dbReference type="PROSITE" id="PS50931"/>
    </source>
</evidence>
<dbReference type="SUPFAM" id="SSF53850">
    <property type="entry name" value="Periplasmic binding protein-like II"/>
    <property type="match status" value="1"/>
</dbReference>
<dbReference type="AlphaFoldDB" id="A0A356LA40"/>
<reference evidence="6 7" key="1">
    <citation type="journal article" date="2018" name="Nat. Biotechnol.">
        <title>A standardized bacterial taxonomy based on genome phylogeny substantially revises the tree of life.</title>
        <authorList>
            <person name="Parks D.H."/>
            <person name="Chuvochina M."/>
            <person name="Waite D.W."/>
            <person name="Rinke C."/>
            <person name="Skarshewski A."/>
            <person name="Chaumeil P.A."/>
            <person name="Hugenholtz P."/>
        </authorList>
    </citation>
    <scope>NUCLEOTIDE SEQUENCE [LARGE SCALE GENOMIC DNA]</scope>
    <source>
        <strain evidence="6">UBA10707</strain>
    </source>
</reference>
<comment type="caution">
    <text evidence="6">The sequence shown here is derived from an EMBL/GenBank/DDBJ whole genome shotgun (WGS) entry which is preliminary data.</text>
</comment>
<sequence length="295" mass="32102">MRFDLTDLRLFLSVHESGTITEAARRCHITTASASERIKGMEDVLGVLLLNRSHRGVQLTPAGRTLLHHASVVVQQMERMHGDLGQYSSGIKGHVRLLGNTSACNEHLPALLGTFLKRHPDISIDLEERTSTDIADLIRQGMADIGLVADSADLHDLQLFPVGADRLVVITGPEYPEAIANPASLAQISHLDFAGLVAGSALQEHIAAHGRQAGRHLHYRVRVRSIDAVCRMVGNGVGIAIVPLAAAKRHRRAQQLNIIALSDAWACRNLVLCVRDSEQLPAYVTALMQHILAPE</sequence>
<dbReference type="FunFam" id="1.10.10.10:FF:000001">
    <property type="entry name" value="LysR family transcriptional regulator"/>
    <property type="match status" value="1"/>
</dbReference>
<dbReference type="PANTHER" id="PTHR30419">
    <property type="entry name" value="HTH-TYPE TRANSCRIPTIONAL REGULATOR YBHD"/>
    <property type="match status" value="1"/>
</dbReference>
<dbReference type="CDD" id="cd08421">
    <property type="entry name" value="PBP2_LTTR_like_1"/>
    <property type="match status" value="1"/>
</dbReference>
<dbReference type="PROSITE" id="PS50931">
    <property type="entry name" value="HTH_LYSR"/>
    <property type="match status" value="1"/>
</dbReference>
<feature type="domain" description="HTH lysR-type" evidence="5">
    <location>
        <begin position="3"/>
        <end position="60"/>
    </location>
</feature>
<evidence type="ECO:0000313" key="7">
    <source>
        <dbReference type="Proteomes" id="UP000264036"/>
    </source>
</evidence>
<dbReference type="GO" id="GO:0005829">
    <property type="term" value="C:cytosol"/>
    <property type="evidence" value="ECO:0007669"/>
    <property type="project" value="TreeGrafter"/>
</dbReference>
<dbReference type="Pfam" id="PF00126">
    <property type="entry name" value="HTH_1"/>
    <property type="match status" value="1"/>
</dbReference>
<dbReference type="Gene3D" id="1.10.10.10">
    <property type="entry name" value="Winged helix-like DNA-binding domain superfamily/Winged helix DNA-binding domain"/>
    <property type="match status" value="1"/>
</dbReference>
<keyword evidence="4" id="KW-0804">Transcription</keyword>
<comment type="similarity">
    <text evidence="1">Belongs to the LysR transcriptional regulatory family.</text>
</comment>
<dbReference type="EMBL" id="DOEK01000003">
    <property type="protein sequence ID" value="HBP27876.1"/>
    <property type="molecule type" value="Genomic_DNA"/>
</dbReference>
<gene>
    <name evidence="6" type="ORF">DD666_00485</name>
</gene>